<keyword evidence="2" id="KW-1185">Reference proteome</keyword>
<evidence type="ECO:0008006" key="3">
    <source>
        <dbReference type="Google" id="ProtNLM"/>
    </source>
</evidence>
<gene>
    <name evidence="1" type="ORF">Q8F55_005422</name>
</gene>
<dbReference type="RefSeq" id="XP_069208553.1">
    <property type="nucleotide sequence ID" value="XM_069353911.1"/>
</dbReference>
<protein>
    <recommendedName>
        <fullName evidence="3">F-box domain-containing protein</fullName>
    </recommendedName>
</protein>
<evidence type="ECO:0000313" key="2">
    <source>
        <dbReference type="Proteomes" id="UP001565368"/>
    </source>
</evidence>
<evidence type="ECO:0000313" key="1">
    <source>
        <dbReference type="EMBL" id="KAL1408609.1"/>
    </source>
</evidence>
<dbReference type="Proteomes" id="UP001565368">
    <property type="component" value="Unassembled WGS sequence"/>
</dbReference>
<accession>A0ABR3Q1L5</accession>
<dbReference type="EMBL" id="JBBXJM010000004">
    <property type="protein sequence ID" value="KAL1408609.1"/>
    <property type="molecule type" value="Genomic_DNA"/>
</dbReference>
<proteinExistence type="predicted"/>
<reference evidence="1 2" key="1">
    <citation type="submission" date="2023-08" db="EMBL/GenBank/DDBJ databases">
        <title>Annotated Genome Sequence of Vanrija albida AlHP1.</title>
        <authorList>
            <person name="Herzog R."/>
        </authorList>
    </citation>
    <scope>NUCLEOTIDE SEQUENCE [LARGE SCALE GENOMIC DNA]</scope>
    <source>
        <strain evidence="1 2">AlHP1</strain>
    </source>
</reference>
<organism evidence="1 2">
    <name type="scientific">Vanrija albida</name>
    <dbReference type="NCBI Taxonomy" id="181172"/>
    <lineage>
        <taxon>Eukaryota</taxon>
        <taxon>Fungi</taxon>
        <taxon>Dikarya</taxon>
        <taxon>Basidiomycota</taxon>
        <taxon>Agaricomycotina</taxon>
        <taxon>Tremellomycetes</taxon>
        <taxon>Trichosporonales</taxon>
        <taxon>Trichosporonaceae</taxon>
        <taxon>Vanrija</taxon>
    </lineage>
</organism>
<name>A0ABR3Q1L5_9TREE</name>
<comment type="caution">
    <text evidence="1">The sequence shown here is derived from an EMBL/GenBank/DDBJ whole genome shotgun (WGS) entry which is preliminary data.</text>
</comment>
<dbReference type="GeneID" id="95986465"/>
<sequence>MGAANSRLRGREKEPPRVGTRLLLEAEAASIALNWDSGDGVFERLESDPLGPVRAICRQTQPKIENKRSVKSGRPTLYGIADFATLDELDTILIAINACGTLDSLSITLKGKANEVEAADLFMASVLDALNLQLRKLTLESQTGELSNMDATSAALVRFFAHPVSDSLEEVRICGSTTGARAERNFLKVPASLDMTWTSRTKTDYHFEPPFDYSMTTRHGYDWDEHNRELEQQQADQGNWADFQLTNWRRHEVVRTAALCTLVKARVLLHALPGPGGSPFTTLPAEIIHKIVGYTDTTLKRPQLATVLRYAEDRRAFTRVAREWNRREMPRSWNTEKEHTDRRNEWMYNGGFLLSHGELVARKKTRK</sequence>